<evidence type="ECO:0000313" key="5">
    <source>
        <dbReference type="EMBL" id="KNC70174.1"/>
    </source>
</evidence>
<accession>A0A0L0F0Q3</accession>
<name>A0A0L0F0Q3_9EUKA</name>
<keyword evidence="6" id="KW-1185">Reference proteome</keyword>
<comment type="subcellular location">
    <subcellularLocation>
        <location evidence="1">Membrane</location>
        <topology evidence="1">Multi-pass membrane protein</topology>
    </subcellularLocation>
</comment>
<organism evidence="5 6">
    <name type="scientific">Sphaeroforma arctica JP610</name>
    <dbReference type="NCBI Taxonomy" id="667725"/>
    <lineage>
        <taxon>Eukaryota</taxon>
        <taxon>Ichthyosporea</taxon>
        <taxon>Ichthyophonida</taxon>
        <taxon>Sphaeroforma</taxon>
    </lineage>
</organism>
<protein>
    <submittedName>
        <fullName evidence="5">Uncharacterized protein</fullName>
    </submittedName>
</protein>
<dbReference type="Gene3D" id="1.50.40.10">
    <property type="entry name" value="Mitochondrial carrier domain"/>
    <property type="match status" value="1"/>
</dbReference>
<dbReference type="GeneID" id="25917807"/>
<feature type="non-terminal residue" evidence="5">
    <location>
        <position position="192"/>
    </location>
</feature>
<evidence type="ECO:0000256" key="3">
    <source>
        <dbReference type="ARBA" id="ARBA00023136"/>
    </source>
</evidence>
<sequence length="192" mass="20063">MADSSSLNESGDDKETPVSIPTRGTQDTDSYTPTANAKALPQVSLTNTLETDKTSSTSSTTDSDAPDLESASSISSISESDTTIIDTATTAPVYLGCCLHNHQQGCVHSVRAVRGIDGQVYDLSQISSTGLFAELQDRRNAYLSSGYAKHGLNSVQSLGAGVVSGVVARTVTAPLELIKTLFQLQHSPISPG</sequence>
<keyword evidence="3" id="KW-0472">Membrane</keyword>
<proteinExistence type="predicted"/>
<dbReference type="InterPro" id="IPR023395">
    <property type="entry name" value="MCP_dom_sf"/>
</dbReference>
<feature type="compositionally biased region" description="Polar residues" evidence="4">
    <location>
        <begin position="22"/>
        <end position="35"/>
    </location>
</feature>
<evidence type="ECO:0000313" key="6">
    <source>
        <dbReference type="Proteomes" id="UP000054560"/>
    </source>
</evidence>
<reference evidence="5 6" key="1">
    <citation type="submission" date="2011-02" db="EMBL/GenBank/DDBJ databases">
        <title>The Genome Sequence of Sphaeroforma arctica JP610.</title>
        <authorList>
            <consortium name="The Broad Institute Genome Sequencing Platform"/>
            <person name="Russ C."/>
            <person name="Cuomo C."/>
            <person name="Young S.K."/>
            <person name="Zeng Q."/>
            <person name="Gargeya S."/>
            <person name="Alvarado L."/>
            <person name="Berlin A."/>
            <person name="Chapman S.B."/>
            <person name="Chen Z."/>
            <person name="Freedman E."/>
            <person name="Gellesch M."/>
            <person name="Goldberg J."/>
            <person name="Griggs A."/>
            <person name="Gujja S."/>
            <person name="Heilman E."/>
            <person name="Heiman D."/>
            <person name="Howarth C."/>
            <person name="Mehta T."/>
            <person name="Neiman D."/>
            <person name="Pearson M."/>
            <person name="Roberts A."/>
            <person name="Saif S."/>
            <person name="Shea T."/>
            <person name="Shenoy N."/>
            <person name="Sisk P."/>
            <person name="Stolte C."/>
            <person name="Sykes S."/>
            <person name="White J."/>
            <person name="Yandava C."/>
            <person name="Burger G."/>
            <person name="Gray M.W."/>
            <person name="Holland P.W.H."/>
            <person name="King N."/>
            <person name="Lang F.B.F."/>
            <person name="Roger A.J."/>
            <person name="Ruiz-Trillo I."/>
            <person name="Haas B."/>
            <person name="Nusbaum C."/>
            <person name="Birren B."/>
        </authorList>
    </citation>
    <scope>NUCLEOTIDE SEQUENCE [LARGE SCALE GENOMIC DNA]</scope>
    <source>
        <strain evidence="5 6">JP610</strain>
    </source>
</reference>
<feature type="compositionally biased region" description="Low complexity" evidence="4">
    <location>
        <begin position="54"/>
        <end position="76"/>
    </location>
</feature>
<dbReference type="Pfam" id="PF00153">
    <property type="entry name" value="Mito_carr"/>
    <property type="match status" value="1"/>
</dbReference>
<feature type="region of interest" description="Disordered" evidence="4">
    <location>
        <begin position="1"/>
        <end position="76"/>
    </location>
</feature>
<dbReference type="InterPro" id="IPR018108">
    <property type="entry name" value="MCP_transmembrane"/>
</dbReference>
<dbReference type="RefSeq" id="XP_014144076.1">
    <property type="nucleotide sequence ID" value="XM_014288601.1"/>
</dbReference>
<dbReference type="GO" id="GO:0016020">
    <property type="term" value="C:membrane"/>
    <property type="evidence" value="ECO:0007669"/>
    <property type="project" value="UniProtKB-SubCell"/>
</dbReference>
<dbReference type="SUPFAM" id="SSF103506">
    <property type="entry name" value="Mitochondrial carrier"/>
    <property type="match status" value="1"/>
</dbReference>
<evidence type="ECO:0000256" key="1">
    <source>
        <dbReference type="ARBA" id="ARBA00004141"/>
    </source>
</evidence>
<evidence type="ECO:0000256" key="4">
    <source>
        <dbReference type="SAM" id="MobiDB-lite"/>
    </source>
</evidence>
<dbReference type="Proteomes" id="UP000054560">
    <property type="component" value="Unassembled WGS sequence"/>
</dbReference>
<dbReference type="EMBL" id="KQ251915">
    <property type="protein sequence ID" value="KNC70174.1"/>
    <property type="molecule type" value="Genomic_DNA"/>
</dbReference>
<gene>
    <name evidence="5" type="ORF">SARC_17303</name>
</gene>
<dbReference type="AlphaFoldDB" id="A0A0L0F0Q3"/>
<evidence type="ECO:0000256" key="2">
    <source>
        <dbReference type="ARBA" id="ARBA00022692"/>
    </source>
</evidence>
<keyword evidence="2" id="KW-0812">Transmembrane</keyword>